<gene>
    <name evidence="1" type="ORF">SAMN02745906_2697</name>
</gene>
<dbReference type="PANTHER" id="PTHR41317">
    <property type="entry name" value="PD-(D_E)XK NUCLEASE FAMILY TRANSPOSASE"/>
    <property type="match status" value="1"/>
</dbReference>
<protein>
    <recommendedName>
        <fullName evidence="3">Flagellar assembly protein H</fullName>
    </recommendedName>
</protein>
<dbReference type="EMBL" id="LT630003">
    <property type="protein sequence ID" value="SET88333.1"/>
    <property type="molecule type" value="Genomic_DNA"/>
</dbReference>
<reference evidence="1 2" key="1">
    <citation type="submission" date="2016-10" db="EMBL/GenBank/DDBJ databases">
        <authorList>
            <person name="Varghese N."/>
            <person name="Submissions S."/>
        </authorList>
    </citation>
    <scope>NUCLEOTIDE SEQUENCE [LARGE SCALE GENOMIC DNA]</scope>
    <source>
        <strain evidence="1 2">ATCC 19403</strain>
    </source>
</reference>
<dbReference type="RefSeq" id="WP_100042593.1">
    <property type="nucleotide sequence ID" value="NZ_LT630003.1"/>
</dbReference>
<accession>A0ABY1CBE6</accession>
<evidence type="ECO:0000313" key="1">
    <source>
        <dbReference type="EMBL" id="SET88333.1"/>
    </source>
</evidence>
<evidence type="ECO:0008006" key="3">
    <source>
        <dbReference type="Google" id="ProtNLM"/>
    </source>
</evidence>
<dbReference type="PANTHER" id="PTHR41317:SF1">
    <property type="entry name" value="PD-(D_E)XK NUCLEASE FAMILY TRANSPOSASE"/>
    <property type="match status" value="1"/>
</dbReference>
<name>A0ABY1CBE6_9FIRM</name>
<evidence type="ECO:0000313" key="2">
    <source>
        <dbReference type="Proteomes" id="UP000198970"/>
    </source>
</evidence>
<organism evidence="1 2">
    <name type="scientific">Lacrimispora sphenoides JCM 1415</name>
    <dbReference type="NCBI Taxonomy" id="1297793"/>
    <lineage>
        <taxon>Bacteria</taxon>
        <taxon>Bacillati</taxon>
        <taxon>Bacillota</taxon>
        <taxon>Clostridia</taxon>
        <taxon>Lachnospirales</taxon>
        <taxon>Lachnospiraceae</taxon>
        <taxon>Lacrimispora</taxon>
    </lineage>
</organism>
<dbReference type="Proteomes" id="UP000198970">
    <property type="component" value="Chromosome I"/>
</dbReference>
<proteinExistence type="predicted"/>
<keyword evidence="2" id="KW-1185">Reference proteome</keyword>
<sequence>MEESLIRELYAAGINAEYDEHAKKLLAQKIILAHILVSTVSEFAEMEPEHVVPLIEGVPEVSMVPVNPGETNSLKEKLSNGEKGVMPAISGINTESQIPYEGRVNYDVHFFVWAPGKRGKMKMILDVEAQKNFYPGYPIVTRGVFYTSRMISAQLDTEFKIPNYEDIKKVYSIWICMNSSERVGNTITEFGMNKREIVGKSGDMGRYDLLCVIIVGLPKELAGENDGSKLHRLLGTLFSSRLSAKEKGKILSEEFNIPMEPDLERRINIMCNLSEAIVDEAIERGWKEGLEKGIEQGIEQGIEKGLEQGMEKGLEKGLEQGMELLIANFLHNDNHINLAVKMLGVPEKMVLSVALREGIKVVS</sequence>